<organism evidence="9 10">
    <name type="scientific">Luteibaculum oceani</name>
    <dbReference type="NCBI Taxonomy" id="1294296"/>
    <lineage>
        <taxon>Bacteria</taxon>
        <taxon>Pseudomonadati</taxon>
        <taxon>Bacteroidota</taxon>
        <taxon>Flavobacteriia</taxon>
        <taxon>Flavobacteriales</taxon>
        <taxon>Luteibaculaceae</taxon>
        <taxon>Luteibaculum</taxon>
    </lineage>
</organism>
<dbReference type="Pfam" id="PF05193">
    <property type="entry name" value="Peptidase_M16_C"/>
    <property type="match status" value="1"/>
</dbReference>
<dbReference type="GO" id="GO:0006508">
    <property type="term" value="P:proteolysis"/>
    <property type="evidence" value="ECO:0007669"/>
    <property type="project" value="UniProtKB-KW"/>
</dbReference>
<dbReference type="InterPro" id="IPR007863">
    <property type="entry name" value="Peptidase_M16_C"/>
</dbReference>
<evidence type="ECO:0000259" key="7">
    <source>
        <dbReference type="Pfam" id="PF00675"/>
    </source>
</evidence>
<keyword evidence="3" id="KW-0378">Hydrolase</keyword>
<evidence type="ECO:0000256" key="6">
    <source>
        <dbReference type="SAM" id="SignalP"/>
    </source>
</evidence>
<dbReference type="RefSeq" id="WP_147014915.1">
    <property type="nucleotide sequence ID" value="NZ_VORB01000008.1"/>
</dbReference>
<dbReference type="PANTHER" id="PTHR43690:SF17">
    <property type="entry name" value="PROTEIN YHJJ"/>
    <property type="match status" value="1"/>
</dbReference>
<dbReference type="Proteomes" id="UP000321168">
    <property type="component" value="Unassembled WGS sequence"/>
</dbReference>
<sequence length="439" mass="49631">MYKKHLCLALAMLSTLVGFSQAKKIDFVEYDLPNGLHVILHEDHSTPVVAITMLYHVGSKNEDPNRTGMAHFFEHLLFEGSENIGRGEFDKYIENAGGVLNANTTQDRTFYYEVLPSNQLELGLWLESERLMHAKVENVGIETQREVVKEERRQRMDNTPYGSILEETFKRAYKVHPYKWSVIGSMDHLNAASDQEFMDFYKTFYVPNNAVLSIAGDINIPETKKLIAKYFGEIKKGTKTIPFPEANEPAQTTEIRDTVFDNIQLPAVIQAYHSPAQGTADAYAMEMLSTLLSSGQSSRLYKRLVDKEQLALQTGVFPLGLEHPGLTLSFAICNSGVDPMAAEKVIDEEIKKLQSELISDEELNKVKNQIEAQFVAGNSRVVGVAESLANYHTYYGDANLINTELQRYLKVSKEDIRNVAKKYLTPKNRVVLYYLPKAN</sequence>
<dbReference type="InterPro" id="IPR011249">
    <property type="entry name" value="Metalloenz_LuxS/M16"/>
</dbReference>
<evidence type="ECO:0000256" key="5">
    <source>
        <dbReference type="ARBA" id="ARBA00023049"/>
    </source>
</evidence>
<dbReference type="GO" id="GO:0046872">
    <property type="term" value="F:metal ion binding"/>
    <property type="evidence" value="ECO:0007669"/>
    <property type="project" value="InterPro"/>
</dbReference>
<dbReference type="AlphaFoldDB" id="A0A5C6UUN2"/>
<name>A0A5C6UUN2_9FLAO</name>
<keyword evidence="2" id="KW-0645">Protease</keyword>
<keyword evidence="6" id="KW-0732">Signal</keyword>
<accession>A0A5C6UUN2</accession>
<keyword evidence="4" id="KW-0862">Zinc</keyword>
<keyword evidence="5" id="KW-0482">Metalloprotease</keyword>
<dbReference type="Pfam" id="PF00675">
    <property type="entry name" value="Peptidase_M16"/>
    <property type="match status" value="1"/>
</dbReference>
<evidence type="ECO:0000313" key="10">
    <source>
        <dbReference type="Proteomes" id="UP000321168"/>
    </source>
</evidence>
<reference evidence="9 10" key="1">
    <citation type="submission" date="2019-08" db="EMBL/GenBank/DDBJ databases">
        <title>Genome of Luteibaculum oceani JCM 18817.</title>
        <authorList>
            <person name="Bowman J.P."/>
        </authorList>
    </citation>
    <scope>NUCLEOTIDE SEQUENCE [LARGE SCALE GENOMIC DNA]</scope>
    <source>
        <strain evidence="9 10">JCM 18817</strain>
    </source>
</reference>
<proteinExistence type="inferred from homology"/>
<feature type="signal peptide" evidence="6">
    <location>
        <begin position="1"/>
        <end position="22"/>
    </location>
</feature>
<dbReference type="SUPFAM" id="SSF63411">
    <property type="entry name" value="LuxS/MPP-like metallohydrolase"/>
    <property type="match status" value="2"/>
</dbReference>
<feature type="chain" id="PRO_5023047069" evidence="6">
    <location>
        <begin position="23"/>
        <end position="439"/>
    </location>
</feature>
<dbReference type="InterPro" id="IPR050626">
    <property type="entry name" value="Peptidase_M16"/>
</dbReference>
<dbReference type="InterPro" id="IPR011765">
    <property type="entry name" value="Pept_M16_N"/>
</dbReference>
<protein>
    <submittedName>
        <fullName evidence="9">Insulinase family protein</fullName>
    </submittedName>
</protein>
<evidence type="ECO:0000256" key="2">
    <source>
        <dbReference type="ARBA" id="ARBA00022670"/>
    </source>
</evidence>
<gene>
    <name evidence="9" type="ORF">FRX97_09175</name>
</gene>
<evidence type="ECO:0000313" key="9">
    <source>
        <dbReference type="EMBL" id="TXC77027.1"/>
    </source>
</evidence>
<comment type="caution">
    <text evidence="9">The sequence shown here is derived from an EMBL/GenBank/DDBJ whole genome shotgun (WGS) entry which is preliminary data.</text>
</comment>
<evidence type="ECO:0000256" key="4">
    <source>
        <dbReference type="ARBA" id="ARBA00022833"/>
    </source>
</evidence>
<evidence type="ECO:0000259" key="8">
    <source>
        <dbReference type="Pfam" id="PF05193"/>
    </source>
</evidence>
<dbReference type="GO" id="GO:0008237">
    <property type="term" value="F:metallopeptidase activity"/>
    <property type="evidence" value="ECO:0007669"/>
    <property type="project" value="UniProtKB-KW"/>
</dbReference>
<dbReference type="OrthoDB" id="9811314at2"/>
<comment type="similarity">
    <text evidence="1">Belongs to the peptidase M16 family.</text>
</comment>
<dbReference type="Gene3D" id="3.30.830.10">
    <property type="entry name" value="Metalloenzyme, LuxS/M16 peptidase-like"/>
    <property type="match status" value="2"/>
</dbReference>
<dbReference type="EMBL" id="VORB01000008">
    <property type="protein sequence ID" value="TXC77027.1"/>
    <property type="molecule type" value="Genomic_DNA"/>
</dbReference>
<dbReference type="PANTHER" id="PTHR43690">
    <property type="entry name" value="NARDILYSIN"/>
    <property type="match status" value="1"/>
</dbReference>
<evidence type="ECO:0000256" key="1">
    <source>
        <dbReference type="ARBA" id="ARBA00007261"/>
    </source>
</evidence>
<evidence type="ECO:0000256" key="3">
    <source>
        <dbReference type="ARBA" id="ARBA00022801"/>
    </source>
</evidence>
<feature type="domain" description="Peptidase M16 N-terminal" evidence="7">
    <location>
        <begin position="38"/>
        <end position="182"/>
    </location>
</feature>
<keyword evidence="10" id="KW-1185">Reference proteome</keyword>
<feature type="domain" description="Peptidase M16 C-terminal" evidence="8">
    <location>
        <begin position="195"/>
        <end position="369"/>
    </location>
</feature>